<reference evidence="2 3" key="1">
    <citation type="submission" date="2017-11" db="EMBL/GenBank/DDBJ databases">
        <authorList>
            <person name="Duchaud E."/>
        </authorList>
    </citation>
    <scope>NUCLEOTIDE SEQUENCE [LARGE SCALE GENOMIC DNA]</scope>
    <source>
        <strain evidence="2 3">TNO010</strain>
    </source>
</reference>
<feature type="transmembrane region" description="Helical" evidence="1">
    <location>
        <begin position="69"/>
        <end position="87"/>
    </location>
</feature>
<keyword evidence="1" id="KW-0472">Membrane</keyword>
<dbReference type="EMBL" id="OENE01000035">
    <property type="protein sequence ID" value="SOU89516.1"/>
    <property type="molecule type" value="Genomic_DNA"/>
</dbReference>
<keyword evidence="1" id="KW-1133">Transmembrane helix</keyword>
<keyword evidence="1" id="KW-0812">Transmembrane</keyword>
<dbReference type="AlphaFoldDB" id="A0A2I2MAM5"/>
<feature type="transmembrane region" description="Helical" evidence="1">
    <location>
        <begin position="45"/>
        <end position="63"/>
    </location>
</feature>
<organism evidence="2 3">
    <name type="scientific">Tenacibaculum finnmarkense genomovar ulcerans</name>
    <dbReference type="NCBI Taxonomy" id="2781388"/>
    <lineage>
        <taxon>Bacteria</taxon>
        <taxon>Pseudomonadati</taxon>
        <taxon>Bacteroidota</taxon>
        <taxon>Flavobacteriia</taxon>
        <taxon>Flavobacteriales</taxon>
        <taxon>Flavobacteriaceae</taxon>
        <taxon>Tenacibaculum</taxon>
        <taxon>Tenacibaculum finnmarkense</taxon>
    </lineage>
</organism>
<evidence type="ECO:0008006" key="4">
    <source>
        <dbReference type="Google" id="ProtNLM"/>
    </source>
</evidence>
<feature type="transmembrane region" description="Helical" evidence="1">
    <location>
        <begin position="12"/>
        <end position="33"/>
    </location>
</feature>
<accession>A0A2I2MAM5</accession>
<evidence type="ECO:0000313" key="2">
    <source>
        <dbReference type="EMBL" id="SOU89516.1"/>
    </source>
</evidence>
<dbReference type="GeneID" id="86819424"/>
<gene>
    <name evidence="2" type="ORF">TNO010_400091</name>
</gene>
<dbReference type="RefSeq" id="WP_058884549.1">
    <property type="nucleotide sequence ID" value="NZ_JAJHTC010000008.1"/>
</dbReference>
<evidence type="ECO:0000256" key="1">
    <source>
        <dbReference type="SAM" id="Phobius"/>
    </source>
</evidence>
<sequence length="108" mass="12147">MNSVTISDGKMTAIISHFWIIGTIIAFILNINTKNSFASFYTKQMLGIHLLSFLNGLIIFKYLGGFAGYAVSILLFVSWIISFMAAIKGERKLIPFLGDQFQDWFKGI</sequence>
<name>A0A2I2MAM5_9FLAO</name>
<protein>
    <recommendedName>
        <fullName evidence="4">Import component protein</fullName>
    </recommendedName>
</protein>
<dbReference type="Proteomes" id="UP000490060">
    <property type="component" value="Unassembled WGS sequence"/>
</dbReference>
<evidence type="ECO:0000313" key="3">
    <source>
        <dbReference type="Proteomes" id="UP000490060"/>
    </source>
</evidence>
<proteinExistence type="predicted"/>